<name>A0ABD1YA71_9MARC</name>
<protein>
    <submittedName>
        <fullName evidence="1">Uncharacterized protein</fullName>
    </submittedName>
</protein>
<organism evidence="1 2">
    <name type="scientific">Riccia fluitans</name>
    <dbReference type="NCBI Taxonomy" id="41844"/>
    <lineage>
        <taxon>Eukaryota</taxon>
        <taxon>Viridiplantae</taxon>
        <taxon>Streptophyta</taxon>
        <taxon>Embryophyta</taxon>
        <taxon>Marchantiophyta</taxon>
        <taxon>Marchantiopsida</taxon>
        <taxon>Marchantiidae</taxon>
        <taxon>Marchantiales</taxon>
        <taxon>Ricciaceae</taxon>
        <taxon>Riccia</taxon>
    </lineage>
</organism>
<proteinExistence type="predicted"/>
<gene>
    <name evidence="1" type="ORF">R1flu_003853</name>
</gene>
<reference evidence="1 2" key="1">
    <citation type="submission" date="2024-09" db="EMBL/GenBank/DDBJ databases">
        <title>Chromosome-scale assembly of Riccia fluitans.</title>
        <authorList>
            <person name="Paukszto L."/>
            <person name="Sawicki J."/>
            <person name="Karawczyk K."/>
            <person name="Piernik-Szablinska J."/>
            <person name="Szczecinska M."/>
            <person name="Mazdziarz M."/>
        </authorList>
    </citation>
    <scope>NUCLEOTIDE SEQUENCE [LARGE SCALE GENOMIC DNA]</scope>
    <source>
        <strain evidence="1">Rf_01</strain>
        <tissue evidence="1">Aerial parts of the thallus</tissue>
    </source>
</reference>
<dbReference type="Proteomes" id="UP001605036">
    <property type="component" value="Unassembled WGS sequence"/>
</dbReference>
<keyword evidence="2" id="KW-1185">Reference proteome</keyword>
<dbReference type="EMBL" id="JBHFFA010000006">
    <property type="protein sequence ID" value="KAL2623648.1"/>
    <property type="molecule type" value="Genomic_DNA"/>
</dbReference>
<sequence>MGSEPQNSNLRMVTTTIRLINGCASIHGSEEFAGVAVAAALASSPSLQREEENLPGRTERSISGCGVSSGFLCWLSPLHSKRATIYDAGEF</sequence>
<evidence type="ECO:0000313" key="1">
    <source>
        <dbReference type="EMBL" id="KAL2623648.1"/>
    </source>
</evidence>
<comment type="caution">
    <text evidence="1">The sequence shown here is derived from an EMBL/GenBank/DDBJ whole genome shotgun (WGS) entry which is preliminary data.</text>
</comment>
<accession>A0ABD1YA71</accession>
<dbReference type="AlphaFoldDB" id="A0ABD1YA71"/>
<evidence type="ECO:0000313" key="2">
    <source>
        <dbReference type="Proteomes" id="UP001605036"/>
    </source>
</evidence>